<dbReference type="GO" id="GO:0009231">
    <property type="term" value="P:riboflavin biosynthetic process"/>
    <property type="evidence" value="ECO:0007669"/>
    <property type="project" value="UniProtKB-KW"/>
</dbReference>
<evidence type="ECO:0000256" key="12">
    <source>
        <dbReference type="ARBA" id="ARBA00049020"/>
    </source>
</evidence>
<dbReference type="OrthoDB" id="5432at2759"/>
<keyword evidence="6" id="KW-0686">Riboflavin biosynthesis</keyword>
<evidence type="ECO:0000256" key="8">
    <source>
        <dbReference type="ARBA" id="ARBA00023002"/>
    </source>
</evidence>
<evidence type="ECO:0000313" key="14">
    <source>
        <dbReference type="EMBL" id="KZT62648.1"/>
    </source>
</evidence>
<dbReference type="EMBL" id="KV423915">
    <property type="protein sequence ID" value="KZT62648.1"/>
    <property type="molecule type" value="Genomic_DNA"/>
</dbReference>
<name>A0A165K408_9BASI</name>
<dbReference type="AlphaFoldDB" id="A0A165K408"/>
<evidence type="ECO:0000259" key="13">
    <source>
        <dbReference type="Pfam" id="PF01872"/>
    </source>
</evidence>
<dbReference type="InterPro" id="IPR024072">
    <property type="entry name" value="DHFR-like_dom_sf"/>
</dbReference>
<evidence type="ECO:0000256" key="11">
    <source>
        <dbReference type="ARBA" id="ARBA00047550"/>
    </source>
</evidence>
<evidence type="ECO:0000256" key="4">
    <source>
        <dbReference type="ARBA" id="ARBA00012851"/>
    </source>
</evidence>
<reference evidence="14 15" key="1">
    <citation type="journal article" date="2016" name="Mol. Biol. Evol.">
        <title>Comparative Genomics of Early-Diverging Mushroom-Forming Fungi Provides Insights into the Origins of Lignocellulose Decay Capabilities.</title>
        <authorList>
            <person name="Nagy L.G."/>
            <person name="Riley R."/>
            <person name="Tritt A."/>
            <person name="Adam C."/>
            <person name="Daum C."/>
            <person name="Floudas D."/>
            <person name="Sun H."/>
            <person name="Yadav J.S."/>
            <person name="Pangilinan J."/>
            <person name="Larsson K.H."/>
            <person name="Matsuura K."/>
            <person name="Barry K."/>
            <person name="Labutti K."/>
            <person name="Kuo R."/>
            <person name="Ohm R.A."/>
            <person name="Bhattacharya S.S."/>
            <person name="Shirouzu T."/>
            <person name="Yoshinaga Y."/>
            <person name="Martin F.M."/>
            <person name="Grigoriev I.V."/>
            <person name="Hibbett D.S."/>
        </authorList>
    </citation>
    <scope>NUCLEOTIDE SEQUENCE [LARGE SCALE GENOMIC DNA]</scope>
    <source>
        <strain evidence="14 15">HHB12733</strain>
    </source>
</reference>
<evidence type="ECO:0000256" key="7">
    <source>
        <dbReference type="ARBA" id="ARBA00022857"/>
    </source>
</evidence>
<dbReference type="FunCoup" id="A0A165K408">
    <property type="interactions" value="111"/>
</dbReference>
<dbReference type="Proteomes" id="UP000076842">
    <property type="component" value="Unassembled WGS sequence"/>
</dbReference>
<evidence type="ECO:0000256" key="9">
    <source>
        <dbReference type="ARBA" id="ARBA00030073"/>
    </source>
</evidence>
<sequence length="249" mass="26623">RPLLTLTYAQSLDGKIAAAGRRPLRLSGRESMIMTHALRAKHDAILVGVGTVLADDPQLNVRLLPPPAPSASSSGLQHGRVAWPSPLPLILDTHLRLPVSSRLLSNHRAGTGRQPLIFGAALELPHPAHPEMRARKARLSEAGAEVLELPLLETGLSLLHLLQTLHARGITSLMVEGGQRVLSSFLAQGLLDLLVVTVAPVMVGPDGVGFVRETGPARGRVPRLSGVRTQVFGRDAVMALVPEVLEEQR</sequence>
<comment type="function">
    <text evidence="1">Catalyzes an early step in riboflavin biosynthesis, the NADPH-dependent reduction of the ribose side chain of 2,5-diamino-6-ribosylamino-4(3H)-pyrimidinone 5'-phosphate, yielding 2,5-diamino-6-ribitylamino-4(3H)-pyrimidinone 5'-phosphate.</text>
</comment>
<feature type="domain" description="Bacterial bifunctional deaminase-reductase C-terminal" evidence="13">
    <location>
        <begin position="2"/>
        <end position="237"/>
    </location>
</feature>
<keyword evidence="15" id="KW-1185">Reference proteome</keyword>
<gene>
    <name evidence="14" type="ORF">CALCODRAFT_425857</name>
</gene>
<dbReference type="EC" id="1.1.1.302" evidence="4"/>
<dbReference type="Gene3D" id="3.40.430.10">
    <property type="entry name" value="Dihydrofolate Reductase, subunit A"/>
    <property type="match status" value="1"/>
</dbReference>
<protein>
    <recommendedName>
        <fullName evidence="5">2,5-diamino-6-ribosylamino-4(3H)-pyrimidinone 5'-phosphate reductase</fullName>
        <ecNumber evidence="4">1.1.1.302</ecNumber>
    </recommendedName>
    <alternativeName>
        <fullName evidence="10">2,5-diamino-6-(5-phospho-D-ribosylamino)pyrimidin-4(3H)-one reductase</fullName>
    </alternativeName>
    <alternativeName>
        <fullName evidence="9">2,5-diamino-6-ribitylamino-4(3H)-pyrimidinone 5'-phosphate synthase</fullName>
    </alternativeName>
</protein>
<evidence type="ECO:0000256" key="5">
    <source>
        <dbReference type="ARBA" id="ARBA00015035"/>
    </source>
</evidence>
<dbReference type="STRING" id="1353952.A0A165K408"/>
<keyword evidence="8" id="KW-0560">Oxidoreductase</keyword>
<dbReference type="PANTHER" id="PTHR38011">
    <property type="entry name" value="DIHYDROFOLATE REDUCTASE FAMILY PROTEIN (AFU_ORTHOLOGUE AFUA_8G06820)"/>
    <property type="match status" value="1"/>
</dbReference>
<organism evidence="14 15">
    <name type="scientific">Calocera cornea HHB12733</name>
    <dbReference type="NCBI Taxonomy" id="1353952"/>
    <lineage>
        <taxon>Eukaryota</taxon>
        <taxon>Fungi</taxon>
        <taxon>Dikarya</taxon>
        <taxon>Basidiomycota</taxon>
        <taxon>Agaricomycotina</taxon>
        <taxon>Dacrymycetes</taxon>
        <taxon>Dacrymycetales</taxon>
        <taxon>Dacrymycetaceae</taxon>
        <taxon>Calocera</taxon>
    </lineage>
</organism>
<dbReference type="Pfam" id="PF01872">
    <property type="entry name" value="RibD_C"/>
    <property type="match status" value="1"/>
</dbReference>
<keyword evidence="7" id="KW-0521">NADP</keyword>
<comment type="similarity">
    <text evidence="3">Belongs to the HTP reductase family.</text>
</comment>
<dbReference type="GO" id="GO:0008703">
    <property type="term" value="F:5-amino-6-(5-phosphoribosylamino)uracil reductase activity"/>
    <property type="evidence" value="ECO:0007669"/>
    <property type="project" value="InterPro"/>
</dbReference>
<comment type="catalytic activity">
    <reaction evidence="12">
        <text>2,5-diamino-6-(1-D-ribitylamino)pyrimidin-4(3H)-one 5'-phosphate + NADP(+) = 2,5-diamino-6-(1-D-ribosylamino)pyrimidin-4(3H)-one 5'-phosphate + NADPH + H(+)</text>
        <dbReference type="Rhea" id="RHEA:27278"/>
        <dbReference type="ChEBI" id="CHEBI:15378"/>
        <dbReference type="ChEBI" id="CHEBI:57783"/>
        <dbReference type="ChEBI" id="CHEBI:58349"/>
        <dbReference type="ChEBI" id="CHEBI:58890"/>
        <dbReference type="ChEBI" id="CHEBI:59545"/>
        <dbReference type="EC" id="1.1.1.302"/>
    </reaction>
</comment>
<accession>A0A165K408</accession>
<dbReference type="SUPFAM" id="SSF53597">
    <property type="entry name" value="Dihydrofolate reductase-like"/>
    <property type="match status" value="1"/>
</dbReference>
<dbReference type="InterPro" id="IPR002734">
    <property type="entry name" value="RibDG_C"/>
</dbReference>
<dbReference type="PANTHER" id="PTHR38011:SF7">
    <property type="entry name" value="2,5-DIAMINO-6-RIBOSYLAMINO-4(3H)-PYRIMIDINONE 5'-PHOSPHATE REDUCTASE"/>
    <property type="match status" value="1"/>
</dbReference>
<evidence type="ECO:0000256" key="10">
    <source>
        <dbReference type="ARBA" id="ARBA00031630"/>
    </source>
</evidence>
<evidence type="ECO:0000313" key="15">
    <source>
        <dbReference type="Proteomes" id="UP000076842"/>
    </source>
</evidence>
<proteinExistence type="inferred from homology"/>
<comment type="catalytic activity">
    <reaction evidence="11">
        <text>2,5-diamino-6-(1-D-ribitylamino)pyrimidin-4(3H)-one 5'-phosphate + NAD(+) = 2,5-diamino-6-(1-D-ribosylamino)pyrimidin-4(3H)-one 5'-phosphate + NADH + H(+)</text>
        <dbReference type="Rhea" id="RHEA:27274"/>
        <dbReference type="ChEBI" id="CHEBI:15378"/>
        <dbReference type="ChEBI" id="CHEBI:57540"/>
        <dbReference type="ChEBI" id="CHEBI:57945"/>
        <dbReference type="ChEBI" id="CHEBI:58890"/>
        <dbReference type="ChEBI" id="CHEBI:59545"/>
        <dbReference type="EC" id="1.1.1.302"/>
    </reaction>
</comment>
<comment type="pathway">
    <text evidence="2">Cofactor biosynthesis; riboflavin biosynthesis.</text>
</comment>
<dbReference type="InterPro" id="IPR050765">
    <property type="entry name" value="Riboflavin_Biosynth_HTPR"/>
</dbReference>
<dbReference type="InParanoid" id="A0A165K408"/>
<feature type="non-terminal residue" evidence="14">
    <location>
        <position position="1"/>
    </location>
</feature>
<evidence type="ECO:0000256" key="3">
    <source>
        <dbReference type="ARBA" id="ARBA00009723"/>
    </source>
</evidence>
<evidence type="ECO:0000256" key="2">
    <source>
        <dbReference type="ARBA" id="ARBA00005104"/>
    </source>
</evidence>
<evidence type="ECO:0000256" key="1">
    <source>
        <dbReference type="ARBA" id="ARBA00003555"/>
    </source>
</evidence>
<evidence type="ECO:0000256" key="6">
    <source>
        <dbReference type="ARBA" id="ARBA00022619"/>
    </source>
</evidence>